<reference evidence="3" key="1">
    <citation type="submission" date="2025-08" db="UniProtKB">
        <authorList>
            <consortium name="RefSeq"/>
        </authorList>
    </citation>
    <scope>IDENTIFICATION</scope>
</reference>
<gene>
    <name evidence="3" type="primary">LOC113472700</name>
</gene>
<feature type="domain" description="Dynein heavy chain tail" evidence="1">
    <location>
        <begin position="2"/>
        <end position="126"/>
    </location>
</feature>
<proteinExistence type="predicted"/>
<dbReference type="STRING" id="121845.A0A3Q0JNC3"/>
<evidence type="ECO:0000259" key="1">
    <source>
        <dbReference type="Pfam" id="PF08385"/>
    </source>
</evidence>
<evidence type="ECO:0000313" key="2">
    <source>
        <dbReference type="Proteomes" id="UP000079169"/>
    </source>
</evidence>
<dbReference type="PaxDb" id="121845-A0A3Q0JNC3"/>
<dbReference type="InterPro" id="IPR013594">
    <property type="entry name" value="Dynein_heavy_tail"/>
</dbReference>
<dbReference type="KEGG" id="dci:113472700"/>
<sequence length="129" mass="15392">MKRLYRDWKTSVPDIDRLLKRSLLVRTTMRPNFLKSNIDPHLLDLLEDASFWKTEYRLFPHIDQLLEKYNSIRHTHNAVNLLVSQYNRMLSSLSDQERVLFRVLTKIVDIHLLPAMKQVEWGSDNTLSE</sequence>
<protein>
    <submittedName>
        <fullName evidence="3">Dynein-1-beta heavy chain, flagellar inner arm I1 complex-like</fullName>
    </submittedName>
</protein>
<keyword evidence="2" id="KW-1185">Reference proteome</keyword>
<dbReference type="GeneID" id="113472700"/>
<evidence type="ECO:0000313" key="3">
    <source>
        <dbReference type="RefSeq" id="XP_026688290.1"/>
    </source>
</evidence>
<feature type="non-terminal residue" evidence="3">
    <location>
        <position position="129"/>
    </location>
</feature>
<organism evidence="2 3">
    <name type="scientific">Diaphorina citri</name>
    <name type="common">Asian citrus psyllid</name>
    <dbReference type="NCBI Taxonomy" id="121845"/>
    <lineage>
        <taxon>Eukaryota</taxon>
        <taxon>Metazoa</taxon>
        <taxon>Ecdysozoa</taxon>
        <taxon>Arthropoda</taxon>
        <taxon>Hexapoda</taxon>
        <taxon>Insecta</taxon>
        <taxon>Pterygota</taxon>
        <taxon>Neoptera</taxon>
        <taxon>Paraneoptera</taxon>
        <taxon>Hemiptera</taxon>
        <taxon>Sternorrhyncha</taxon>
        <taxon>Psylloidea</taxon>
        <taxon>Psyllidae</taxon>
        <taxon>Diaphorininae</taxon>
        <taxon>Diaphorina</taxon>
    </lineage>
</organism>
<name>A0A3Q0JNC3_DIACI</name>
<dbReference type="Pfam" id="PF08385">
    <property type="entry name" value="DHC_N1"/>
    <property type="match status" value="1"/>
</dbReference>
<dbReference type="Proteomes" id="UP000079169">
    <property type="component" value="Unplaced"/>
</dbReference>
<dbReference type="RefSeq" id="XP_026688290.1">
    <property type="nucleotide sequence ID" value="XM_026832489.1"/>
</dbReference>
<dbReference type="AlphaFoldDB" id="A0A3Q0JNC3"/>
<accession>A0A3Q0JNC3</accession>